<comment type="caution">
    <text evidence="21">Lacks conserved residue(s) required for the propagation of feature annotation.</text>
</comment>
<reference evidence="27" key="1">
    <citation type="journal article" date="2010" name="MBio">
        <title>Identification of a severe acute respiratory syndrome coronavirus-like virus in a leaf-nosed bat in Nigeria.</title>
        <authorList>
            <person name="Quan P.L."/>
            <person name="Firth C."/>
            <person name="Street C."/>
            <person name="Henriquez J.A."/>
            <person name="Petrosov A."/>
            <person name="Tashmukhamedova A."/>
            <person name="Hutchison S.K."/>
            <person name="Egholm M."/>
            <person name="Osinubi M.O."/>
            <person name="Niezgoda M."/>
            <person name="Ogunkoya A.B."/>
            <person name="Briese T."/>
            <person name="Rupprecht C.E."/>
            <person name="Lipkin W.I."/>
        </authorList>
    </citation>
    <scope>NUCLEOTIDE SEQUENCE</scope>
    <source>
        <strain evidence="27">ZBCoV</strain>
    </source>
</reference>
<dbReference type="InterPro" id="IPR043614">
    <property type="entry name" value="Spike_S2_CoV_C"/>
</dbReference>
<dbReference type="InterPro" id="IPR043473">
    <property type="entry name" value="S2_sf_CoV"/>
</dbReference>
<feature type="region of interest" description="Heptad repeat 1" evidence="21">
    <location>
        <begin position="943"/>
        <end position="993"/>
    </location>
</feature>
<keyword evidence="1 21" id="KW-1168">Fusion of virus membrane with host membrane</keyword>
<dbReference type="Pfam" id="PF19209">
    <property type="entry name" value="CoV_S1_C"/>
    <property type="match status" value="1"/>
</dbReference>
<dbReference type="Pfam" id="PF19214">
    <property type="entry name" value="CoV_S2_C"/>
    <property type="match status" value="1"/>
</dbReference>
<dbReference type="InterPro" id="IPR044341">
    <property type="entry name" value="Spike_S1_N_SARS-CoV-like"/>
</dbReference>
<keyword evidence="17 21" id="KW-1015">Disulfide bond</keyword>
<evidence type="ECO:0000259" key="23">
    <source>
        <dbReference type="PROSITE" id="PS51921"/>
    </source>
</evidence>
<comment type="function">
    <text evidence="21">Spike protein S2: mediates fusion of the virion and cellular membranes by acting as a class I viral fusion protein. Under the current model, the protein has at least three conformational states: pre-fusion native state, pre-hairpin intermediate state, and post-fusion hairpin state. During viral and target cell membrane fusion, the coiled coil regions (heptad repeats) assume a trimer-of-hairpins structure, positioning the fusion peptide in close proximity to the C-terminal region of the ectodomain. The formation of this structure appears to drive apposition and subsequent fusion of viral and target cell membranes.</text>
</comment>
<dbReference type="SMR" id="F1BYL9"/>
<evidence type="ECO:0000256" key="10">
    <source>
        <dbReference type="ARBA" id="ARBA00022870"/>
    </source>
</evidence>
<keyword evidence="13 21" id="KW-0843">Virulence</keyword>
<keyword evidence="19 21" id="KW-0449">Lipoprotein</keyword>
<evidence type="ECO:0000256" key="16">
    <source>
        <dbReference type="ARBA" id="ARBA00023139"/>
    </source>
</evidence>
<evidence type="ECO:0000256" key="11">
    <source>
        <dbReference type="ARBA" id="ARBA00022879"/>
    </source>
</evidence>
<feature type="domain" description="Coronavirus spike (S) glycoprotein S2 subunit heptad repeat 2 (HR2) region profile" evidence="26">
    <location>
        <begin position="1166"/>
        <end position="1252"/>
    </location>
</feature>
<dbReference type="PROSITE" id="PS51922">
    <property type="entry name" value="BCOV_S1_NTD"/>
    <property type="match status" value="1"/>
</dbReference>
<dbReference type="Gene3D" id="1.20.5.790">
    <property type="entry name" value="Single helix bin"/>
    <property type="match status" value="1"/>
</dbReference>
<dbReference type="Gene3D" id="1.20.5.300">
    <property type="match status" value="1"/>
</dbReference>
<dbReference type="GO" id="GO:0039654">
    <property type="term" value="P:fusion of virus membrane with host endosome membrane"/>
    <property type="evidence" value="ECO:0007669"/>
    <property type="project" value="UniProtKB-UniRule"/>
</dbReference>
<dbReference type="InterPro" id="IPR002552">
    <property type="entry name" value="Spike_S2_CoV"/>
</dbReference>
<dbReference type="PROSITE" id="PS51921">
    <property type="entry name" value="BCOV_S1_CTD"/>
    <property type="match status" value="1"/>
</dbReference>
<dbReference type="GO" id="GO:0019064">
    <property type="term" value="P:fusion of virus membrane with host plasma membrane"/>
    <property type="evidence" value="ECO:0007669"/>
    <property type="project" value="UniProtKB-UniRule"/>
</dbReference>
<dbReference type="GO" id="GO:0020002">
    <property type="term" value="C:host cell plasma membrane"/>
    <property type="evidence" value="ECO:0007669"/>
    <property type="project" value="UniProtKB-SubCell"/>
</dbReference>
<evidence type="ECO:0000256" key="15">
    <source>
        <dbReference type="ARBA" id="ARBA00023136"/>
    </source>
</evidence>
<reference evidence="27" key="2">
    <citation type="submission" date="2010-08" db="EMBL/GenBank/DDBJ databases">
        <authorList>
            <person name="Quan P.-L."/>
            <person name="Firth C."/>
            <person name="Street C."/>
            <person name="Henriquez J.A."/>
            <person name="Petrosov A."/>
            <person name="Tashmukhamedova A."/>
            <person name="Briese T."/>
            <person name="Lipkin W.I."/>
        </authorList>
    </citation>
    <scope>NUCLEOTIDE SEQUENCE</scope>
    <source>
        <strain evidence="27">ZBCoV</strain>
    </source>
</reference>
<keyword evidence="20 21" id="KW-1160">Virus entry into host cell</keyword>
<evidence type="ECO:0000256" key="9">
    <source>
        <dbReference type="ARBA" id="ARBA00022844"/>
    </source>
</evidence>
<keyword evidence="3 21" id="KW-1032">Host cell membrane</keyword>
<keyword evidence="12 21" id="KW-1133">Transmembrane helix</keyword>
<keyword evidence="4 21" id="KW-0945">Host-virus interaction</keyword>
<feature type="site" description="Cleavage" evidence="21">
    <location>
        <begin position="849"/>
        <end position="850"/>
    </location>
</feature>
<evidence type="ECO:0000256" key="4">
    <source>
        <dbReference type="ARBA" id="ARBA00022581"/>
    </source>
</evidence>
<evidence type="ECO:0000256" key="2">
    <source>
        <dbReference type="ARBA" id="ARBA00022510"/>
    </source>
</evidence>
<dbReference type="GO" id="GO:0046813">
    <property type="term" value="P:receptor-mediated virion attachment to host cell"/>
    <property type="evidence" value="ECO:0007669"/>
    <property type="project" value="UniProtKB-UniRule"/>
</dbReference>
<evidence type="ECO:0000259" key="24">
    <source>
        <dbReference type="PROSITE" id="PS51922"/>
    </source>
</evidence>
<dbReference type="PROSITE" id="PS51923">
    <property type="entry name" value="COV_S2_HR1"/>
    <property type="match status" value="1"/>
</dbReference>
<comment type="similarity">
    <text evidence="21">Belongs to the betacoronaviruses spike protein family.</text>
</comment>
<dbReference type="Gene3D" id="3.30.70.1840">
    <property type="match status" value="1"/>
</dbReference>
<evidence type="ECO:0000259" key="26">
    <source>
        <dbReference type="PROSITE" id="PS51924"/>
    </source>
</evidence>
<feature type="domain" description="BetaCoV S1-NTD" evidence="24">
    <location>
        <begin position="16"/>
        <end position="318"/>
    </location>
</feature>
<evidence type="ECO:0000256" key="13">
    <source>
        <dbReference type="ARBA" id="ARBA00023026"/>
    </source>
</evidence>
<dbReference type="InterPro" id="IPR036326">
    <property type="entry name" value="Spike_S1_RBD_sf_bCoV"/>
</dbReference>
<feature type="disulfide bond" evidence="21">
    <location>
        <begin position="400"/>
        <end position="453"/>
    </location>
</feature>
<protein>
    <recommendedName>
        <fullName evidence="21">Spike glycoprotein</fullName>
        <shortName evidence="21">S glycoprotein</shortName>
    </recommendedName>
    <alternativeName>
        <fullName evidence="21">E2</fullName>
    </alternativeName>
    <alternativeName>
        <fullName evidence="21">Peplomer protein</fullName>
    </alternativeName>
    <component>
        <recommendedName>
            <fullName evidence="21">Spike protein S1</fullName>
        </recommendedName>
    </component>
    <component>
        <recommendedName>
            <fullName evidence="21">Spike protein S2</fullName>
        </recommendedName>
    </component>
    <component>
        <recommendedName>
            <fullName evidence="21">Spike protein S2'</fullName>
        </recommendedName>
    </component>
</protein>
<accession>F1BYL9</accession>
<keyword evidence="14 21" id="KW-0175">Coiled coil</keyword>
<dbReference type="GO" id="GO:0044173">
    <property type="term" value="C:host cell endoplasmic reticulum-Golgi intermediate compartment membrane"/>
    <property type="evidence" value="ECO:0007669"/>
    <property type="project" value="UniProtKB-SubCell"/>
</dbReference>
<feature type="topological domain" description="Cytoplasmic" evidence="21">
    <location>
        <begin position="1263"/>
        <end position="1298"/>
    </location>
</feature>
<feature type="short sequence motif" description="KxHxx" evidence="21">
    <location>
        <begin position="1294"/>
        <end position="1298"/>
    </location>
</feature>
<dbReference type="SUPFAM" id="SSF143587">
    <property type="entry name" value="SARS receptor-binding domain-like"/>
    <property type="match status" value="1"/>
</dbReference>
<sequence length="1298" mass="143963">MSFIVAFTVLLPIVTAAPSFAGGCKTYSLSGAYTENNYTINGTVSYGLYYPDAIFRSNVSVLFTRPFLPLHAEAYQWYGAYKDQGVSINYQYSYLPHPFKDGIAVKIFHRVREGYTKGFSTPAAYLFGSTFDSNSSTLLIGVNGTHRIIAVCQFVVCKSPLVHLYPYNQTTPPDTFTKYYLEGLFSAADNCSLLIEQPLWLDNSTNSNRLVTAQTQYIFTYESGVFSVYHAHNPNGSVGYATLAFTIPVTIPITKFYLPAVFDGLKASGDNGVKRGNYHIEFAYLKRTTYMFTYDGNGYITSHVYCAEGPLQELKCSQLSNNVPPGVYRTTNYRAEPQGHVVRYAADVADFQQSCGAERLLNASIDQIPDPAFWKRHVIRNCKFNFSHIMALSHVYDMQCYGIDASKLPSTCWNEVYADVFRLAQDDFYSFKPSASGDLATYNYKLPSDFLGCTLILTNPNLYCGNSTTCGIPGFNGVTGDLHYKVWRPGTTICPMKYVNPGEQNAMGYHCMSPTEHEKKLTPVSFRGGYYYMYGLALTLKPATVASTVCDVTAQQTNLTLDKCVSYTVYGYNGQGILVETNETFPSFQNVQLWPNGQLKAFKDPQSNQVIAVLPCAEADVSVATAGNHTNEVATLFTGAPCSGVQAKLLGVSTTSMWRRISENTTKGIDTPVGCLFGAVLSTSNSTECQFSLGLDTCLNITRGRVGSRSAGHLKESSTYNYFFQDMPKESEIPFSNFTVEIPDNFTIAIEYETLPIRMSKISVDCSRYVCGTDVVCANQLVQYGKFCDNINEALRGVSLQQDSNVAELLSDIKQLTRVSDLDLKDINGFNFSSLYNTDYLDATSSGRRSAIEDLLFNKVVTADVGFMKKYEECTGGSVFKDLDCAQSFNGLKVLPPQMSDAHVGVYTTAAAMGSFFSIPNTMQMAYRFNGIAVTQSVLVDNQKEIANKFNQALTSIQQGFTATNSAVQKLQDVVNANAAALNTLVTQLGNNFGAISSAINDITQRLDKLEAAVQIDRLINGRLQVLQTFVTQQLIMASEIRASAQLAKQKMSECVLSQSKRQDFCGRGLHLMSFPQSAPQGMVFLHVLYRPTSYINVTSTPAICSENKAYFPTDGVFVLHDNQWMITKRNFYDPVNISLSNVRYAGSCDVITTYANHTIFEPDNSTLQDFMHELEEIRKNLSMSAPNSPNFTLPGLSDINASFVDLSKEMETLQNVVRQLNKSVIDLKELGTYEYYEKWPWYIWLGFIAGLVAIALVLVLICCSTSCCSCFKGMCSCKKCCDSYDDDEQILIKQHYP</sequence>
<comment type="subunit">
    <text evidence="21">Homotrimer; each monomer consists of a S1 and a S2 subunit. The resulting peplomers protrude from the virus surface as spikes.</text>
</comment>
<feature type="transmembrane region" description="Helical" evidence="22">
    <location>
        <begin position="1242"/>
        <end position="1264"/>
    </location>
</feature>
<evidence type="ECO:0000256" key="21">
    <source>
        <dbReference type="HAMAP-Rule" id="MF_04099"/>
    </source>
</evidence>
<evidence type="ECO:0000256" key="7">
    <source>
        <dbReference type="ARBA" id="ARBA00022729"/>
    </source>
</evidence>
<evidence type="ECO:0000256" key="12">
    <source>
        <dbReference type="ARBA" id="ARBA00022989"/>
    </source>
</evidence>
<evidence type="ECO:0000256" key="22">
    <source>
        <dbReference type="SAM" id="Phobius"/>
    </source>
</evidence>
<dbReference type="SUPFAM" id="SSF111474">
    <property type="entry name" value="Coronavirus S2 glycoprotein"/>
    <property type="match status" value="2"/>
</dbReference>
<keyword evidence="15 21" id="KW-0472">Membrane</keyword>
<comment type="PTM">
    <text evidence="21">Specific enzymatic cleavages in vivo yield mature proteins. The precursor is processed into S1 and S2 by host cell furin or another cellular protease to yield the mature S1 and S2 proteins. Additionally, a second cleavage leads to the release of a fusion peptide after viral attachment to host cell receptor.</text>
</comment>
<dbReference type="PROSITE" id="PS51924">
    <property type="entry name" value="COV_S2_HR2"/>
    <property type="match status" value="1"/>
</dbReference>
<comment type="function">
    <text evidence="21">Spike protein S2': Acts as a viral fusion peptide which is unmasked following S2 cleavage occurring upon virus endocytosis.</text>
</comment>
<evidence type="ECO:0000256" key="5">
    <source>
        <dbReference type="ARBA" id="ARBA00022595"/>
    </source>
</evidence>
<gene>
    <name evidence="21 27" type="primary">S</name>
</gene>
<dbReference type="InterPro" id="IPR032500">
    <property type="entry name" value="bCoV_S1_N"/>
</dbReference>
<evidence type="ECO:0000259" key="25">
    <source>
        <dbReference type="PROSITE" id="PS51923"/>
    </source>
</evidence>
<dbReference type="InterPro" id="IPR043002">
    <property type="entry name" value="Spike_N_sf"/>
</dbReference>
<dbReference type="GO" id="GO:0016020">
    <property type="term" value="C:membrane"/>
    <property type="evidence" value="ECO:0007669"/>
    <property type="project" value="UniProtKB-UniRule"/>
</dbReference>
<feature type="region of interest" description="Fusion peptide 1" evidence="21">
    <location>
        <begin position="850"/>
        <end position="871"/>
    </location>
</feature>
<dbReference type="InterPro" id="IPR018548">
    <property type="entry name" value="Spike_S1_RBD_bCoV"/>
</dbReference>
<dbReference type="EMBL" id="HQ166910">
    <property type="protein sequence ID" value="ADY17911.1"/>
    <property type="molecule type" value="Genomic_RNA"/>
</dbReference>
<evidence type="ECO:0000256" key="18">
    <source>
        <dbReference type="ARBA" id="ARBA00023180"/>
    </source>
</evidence>
<evidence type="ECO:0000256" key="17">
    <source>
        <dbReference type="ARBA" id="ARBA00023157"/>
    </source>
</evidence>
<keyword evidence="9 21" id="KW-0946">Virion</keyword>
<evidence type="ECO:0000256" key="20">
    <source>
        <dbReference type="ARBA" id="ARBA00023296"/>
    </source>
</evidence>
<dbReference type="Pfam" id="PF09408">
    <property type="entry name" value="bCoV_S1_RBD"/>
    <property type="match status" value="1"/>
</dbReference>
<keyword evidence="6 21" id="KW-0812">Transmembrane</keyword>
<feature type="coiled-coil region" evidence="21">
    <location>
        <begin position="972"/>
        <end position="1016"/>
    </location>
</feature>
<comment type="function">
    <text evidence="21">Spike protein S1: attaches the virion to the cell membrane by interacting with host receptor, initiating the infection.</text>
</comment>
<evidence type="ECO:0000256" key="6">
    <source>
        <dbReference type="ARBA" id="ARBA00022692"/>
    </source>
</evidence>
<comment type="domain">
    <text evidence="21">Fusion peptide 1 (FP1) and fusion peptide 2 (FP2) function cooperatively and have a membrane-ordering effect on lipid headgroups and shallow hydrophobic regions of target bilayers. They are considered as two domains of an extended, bipartite FP. The membrane-ordering activity is calcium-dependent and also dependent on correct folding, which is maintained by an internal disulfide bond in FP2.</text>
</comment>
<organism evidence="27">
    <name type="scientific">Zaria bat coronavirus</name>
    <dbReference type="NCBI Taxonomy" id="989337"/>
    <lineage>
        <taxon>Viruses</taxon>
        <taxon>Riboviria</taxon>
        <taxon>Orthornavirae</taxon>
        <taxon>Pisuviricota</taxon>
        <taxon>Pisoniviricetes</taxon>
        <taxon>Nidovirales</taxon>
        <taxon>Cornidovirineae</taxon>
        <taxon>Coronaviridae</taxon>
        <taxon>Orthocoronavirinae</taxon>
        <taxon>Betacoronavirus</taxon>
        <taxon>Hibecovirus</taxon>
    </lineage>
</organism>
<feature type="domain" description="BetaCoV S1-CTD" evidence="23">
    <location>
        <begin position="353"/>
        <end position="552"/>
    </location>
</feature>
<proteinExistence type="inferred from homology"/>
<feature type="region of interest" description="Fusion peptide 2" evidence="21">
    <location>
        <begin position="869"/>
        <end position="889"/>
    </location>
</feature>
<keyword evidence="10 21" id="KW-1043">Host membrane</keyword>
<dbReference type="Pfam" id="PF01601">
    <property type="entry name" value="CoV_S2"/>
    <property type="match status" value="1"/>
</dbReference>
<evidence type="ECO:0000256" key="19">
    <source>
        <dbReference type="ARBA" id="ARBA00023288"/>
    </source>
</evidence>
<dbReference type="InterPro" id="IPR044873">
    <property type="entry name" value="Spike_S2_CoV_HR1"/>
</dbReference>
<dbReference type="InterPro" id="IPR042578">
    <property type="entry name" value="BETA_CORONA_SPIKE"/>
</dbReference>
<dbReference type="CDD" id="cd21624">
    <property type="entry name" value="SARS-CoV-like_Spike_S1_NTD"/>
    <property type="match status" value="1"/>
</dbReference>
<keyword evidence="8 21" id="KW-1161">Viral attachment to host cell</keyword>
<feature type="coiled-coil region" evidence="21">
    <location>
        <begin position="1203"/>
        <end position="1231"/>
    </location>
</feature>
<feature type="chain" id="PRO_5029075793" description="Spike protein S2'" evidence="21">
    <location>
        <begin position="850"/>
        <end position="1298"/>
    </location>
</feature>
<keyword evidence="16 21" id="KW-0564">Palmitate</keyword>
<feature type="disulfide bond" evidence="21">
    <location>
        <begin position="874"/>
        <end position="885"/>
    </location>
</feature>
<evidence type="ECO:0000256" key="3">
    <source>
        <dbReference type="ARBA" id="ARBA00022511"/>
    </source>
</evidence>
<dbReference type="GO" id="GO:0055036">
    <property type="term" value="C:virion membrane"/>
    <property type="evidence" value="ECO:0007669"/>
    <property type="project" value="UniProtKB-SubCell"/>
</dbReference>
<dbReference type="HAMAP" id="MF_04099">
    <property type="entry name" value="BETA_CORONA_SPIKE"/>
    <property type="match status" value="1"/>
</dbReference>
<comment type="subcellular location">
    <subcellularLocation>
        <location evidence="21">Virion membrane</location>
        <topology evidence="21">Single-pass type I membrane protein</topology>
    </subcellularLocation>
    <subcellularLocation>
        <location evidence="21">Host endoplasmic reticulum-Golgi intermediate compartment membrane</location>
        <topology evidence="21">Single-pass type I membrane protein</topology>
    </subcellularLocation>
    <subcellularLocation>
        <location evidence="21">Host cell membrane</location>
        <topology evidence="21">Single-pass type I membrane protein</topology>
    </subcellularLocation>
    <text evidence="21">Accumulates in the endoplasmic reticulum-Golgi intermediate compartment, where it participates in virus particle assembly. Some S oligomers are transported to the host plasma membrane, where they may mediate cell-cell fusion.</text>
</comment>
<evidence type="ECO:0000256" key="1">
    <source>
        <dbReference type="ARBA" id="ARBA00022506"/>
    </source>
</evidence>
<dbReference type="InterPro" id="IPR044874">
    <property type="entry name" value="Spike_S2_CoV_HR2"/>
</dbReference>
<feature type="domain" description="Coronavirus spike (S) glycoprotein S2 subunit heptad repeat 1 (HR1) region profile" evidence="25">
    <location>
        <begin position="919"/>
        <end position="1024"/>
    </location>
</feature>
<evidence type="ECO:0000256" key="8">
    <source>
        <dbReference type="ARBA" id="ARBA00022804"/>
    </source>
</evidence>
<evidence type="ECO:0000313" key="27">
    <source>
        <dbReference type="EMBL" id="ADY17911.1"/>
    </source>
</evidence>
<name>F1BYL9_9BETC</name>
<dbReference type="CDD" id="cd22370">
    <property type="entry name" value="betaCoV_Spike_SD1-2_S1-S2_S2"/>
    <property type="match status" value="1"/>
</dbReference>
<feature type="chain" id="PRO_5029075792" description="Spike protein S2" evidence="21">
    <location>
        <begin position="706"/>
        <end position="1298"/>
    </location>
</feature>
<keyword evidence="5 21" id="KW-1162">Viral penetration into host cytoplasm</keyword>
<dbReference type="Gene3D" id="2.60.120.960">
    <property type="entry name" value="Spike glycoprotein, N-terminal domain"/>
    <property type="match status" value="1"/>
</dbReference>
<keyword evidence="18 21" id="KW-0325">Glycoprotein</keyword>
<dbReference type="GO" id="GO:0075509">
    <property type="term" value="P:endocytosis involved in viral entry into host cell"/>
    <property type="evidence" value="ECO:0007669"/>
    <property type="project" value="UniProtKB-UniRule"/>
</dbReference>
<dbReference type="InterPro" id="IPR043607">
    <property type="entry name" value="CoV_S1_C"/>
</dbReference>
<dbReference type="Pfam" id="PF16451">
    <property type="entry name" value="bCoV_S1_N"/>
    <property type="match status" value="1"/>
</dbReference>
<evidence type="ECO:0000256" key="14">
    <source>
        <dbReference type="ARBA" id="ARBA00023054"/>
    </source>
</evidence>
<dbReference type="GO" id="GO:0019031">
    <property type="term" value="C:viral envelope"/>
    <property type="evidence" value="ECO:0007669"/>
    <property type="project" value="UniProtKB-UniRule"/>
</dbReference>
<keyword evidence="11 21" id="KW-0261">Viral envelope protein</keyword>
<comment type="PTM">
    <text evidence="21">The cytoplasmic Cys-rich domain is palmitoylated. Spike glycoprotein is digested within host endosomes.</text>
</comment>
<keyword evidence="7 21" id="KW-0732">Signal</keyword>
<keyword evidence="2 21" id="KW-1170">Fusion of virus membrane with host endosomal membrane</keyword>